<feature type="domain" description="SGNH hydrolase-type esterase" evidence="1">
    <location>
        <begin position="6"/>
        <end position="198"/>
    </location>
</feature>
<evidence type="ECO:0000313" key="3">
    <source>
        <dbReference type="Proteomes" id="UP000523821"/>
    </source>
</evidence>
<protein>
    <submittedName>
        <fullName evidence="2">Lysophospholipase L1-like esterase</fullName>
    </submittedName>
</protein>
<dbReference type="EMBL" id="JACHOO010000008">
    <property type="protein sequence ID" value="MBB5754529.1"/>
    <property type="molecule type" value="Genomic_DNA"/>
</dbReference>
<keyword evidence="3" id="KW-1185">Reference proteome</keyword>
<reference evidence="2 3" key="1">
    <citation type="submission" date="2020-08" db="EMBL/GenBank/DDBJ databases">
        <title>Genomic Encyclopedia of Type Strains, Phase IV (KMG-IV): sequencing the most valuable type-strain genomes for metagenomic binning, comparative biology and taxonomic classification.</title>
        <authorList>
            <person name="Goeker M."/>
        </authorList>
    </citation>
    <scope>NUCLEOTIDE SEQUENCE [LARGE SCALE GENOMIC DNA]</scope>
    <source>
        <strain evidence="2 3">DSM 16268</strain>
    </source>
</reference>
<dbReference type="SUPFAM" id="SSF52266">
    <property type="entry name" value="SGNH hydrolase"/>
    <property type="match status" value="1"/>
</dbReference>
<dbReference type="Pfam" id="PF13472">
    <property type="entry name" value="Lipase_GDSL_2"/>
    <property type="match status" value="1"/>
</dbReference>
<dbReference type="InterPro" id="IPR013830">
    <property type="entry name" value="SGNH_hydro"/>
</dbReference>
<dbReference type="InterPro" id="IPR036514">
    <property type="entry name" value="SGNH_hydro_sf"/>
</dbReference>
<comment type="caution">
    <text evidence="2">The sequence shown here is derived from an EMBL/GenBank/DDBJ whole genome shotgun (WGS) entry which is preliminary data.</text>
</comment>
<evidence type="ECO:0000313" key="2">
    <source>
        <dbReference type="EMBL" id="MBB5754529.1"/>
    </source>
</evidence>
<dbReference type="CDD" id="cd01839">
    <property type="entry name" value="SGNH_arylesterase_like"/>
    <property type="match status" value="1"/>
</dbReference>
<proteinExistence type="predicted"/>
<name>A0A7W9FPP0_9HYPH</name>
<dbReference type="RefSeq" id="WP_183857963.1">
    <property type="nucleotide sequence ID" value="NZ_JACHOO010000008.1"/>
</dbReference>
<dbReference type="Proteomes" id="UP000523821">
    <property type="component" value="Unassembled WGS sequence"/>
</dbReference>
<evidence type="ECO:0000259" key="1">
    <source>
        <dbReference type="Pfam" id="PF13472"/>
    </source>
</evidence>
<dbReference type="AlphaFoldDB" id="A0A7W9FPP0"/>
<organism evidence="2 3">
    <name type="scientific">Prosthecomicrobium pneumaticum</name>
    <dbReference type="NCBI Taxonomy" id="81895"/>
    <lineage>
        <taxon>Bacteria</taxon>
        <taxon>Pseudomonadati</taxon>
        <taxon>Pseudomonadota</taxon>
        <taxon>Alphaproteobacteria</taxon>
        <taxon>Hyphomicrobiales</taxon>
        <taxon>Kaistiaceae</taxon>
        <taxon>Prosthecomicrobium</taxon>
    </lineage>
</organism>
<accession>A0A7W9FPP0</accession>
<dbReference type="Gene3D" id="3.40.50.1110">
    <property type="entry name" value="SGNH hydrolase"/>
    <property type="match status" value="1"/>
</dbReference>
<dbReference type="GO" id="GO:0016788">
    <property type="term" value="F:hydrolase activity, acting on ester bonds"/>
    <property type="evidence" value="ECO:0007669"/>
    <property type="project" value="UniProtKB-ARBA"/>
</dbReference>
<sequence>MKTIVCYGDSNTWGAEPQPFRGAGGRFGPSVRWPGVLRARLGEGFAVIEEGLNGRTTCVDDPVEGAHKNGARFLPVCLETHMPLDLLIVKLGTNDLKARLSMQACDIAAGAGLLADTALRSATGPDGRPPKVLIVAPAPLARLGWLAEMFEGGTAKSHRLAAEMAVVAAERGVAFFDAGTVIASSEGDGIHLDGAAHQTLGEALAETVRSLFAGP</sequence>
<gene>
    <name evidence="2" type="ORF">GGQ63_003615</name>
</gene>